<feature type="active site" evidence="15">
    <location>
        <position position="90"/>
    </location>
</feature>
<dbReference type="Gene3D" id="3.10.580.10">
    <property type="entry name" value="CBS-domain"/>
    <property type="match status" value="1"/>
</dbReference>
<keyword evidence="7" id="KW-0677">Repeat</keyword>
<comment type="caution">
    <text evidence="14">Lacks conserved residue(s) required for the propagation of feature annotation.</text>
</comment>
<feature type="binding site" evidence="16">
    <location>
        <position position="89"/>
    </location>
    <ligand>
        <name>Zn(2+)</name>
        <dbReference type="ChEBI" id="CHEBI:29105"/>
        <note>catalytic</note>
    </ligand>
</feature>
<dbReference type="PROSITE" id="PS51371">
    <property type="entry name" value="CBS"/>
    <property type="match status" value="1"/>
</dbReference>
<keyword evidence="10 14" id="KW-1133">Transmembrane helix</keyword>
<evidence type="ECO:0000256" key="10">
    <source>
        <dbReference type="ARBA" id="ARBA00022989"/>
    </source>
</evidence>
<dbReference type="GO" id="GO:0008237">
    <property type="term" value="F:metallopeptidase activity"/>
    <property type="evidence" value="ECO:0007669"/>
    <property type="project" value="UniProtKB-UniRule"/>
</dbReference>
<evidence type="ECO:0000256" key="6">
    <source>
        <dbReference type="ARBA" id="ARBA00022723"/>
    </source>
</evidence>
<evidence type="ECO:0000256" key="11">
    <source>
        <dbReference type="ARBA" id="ARBA00023049"/>
    </source>
</evidence>
<feature type="domain" description="CBS" evidence="18">
    <location>
        <begin position="326"/>
        <end position="382"/>
    </location>
</feature>
<dbReference type="InterPro" id="IPR000644">
    <property type="entry name" value="CBS_dom"/>
</dbReference>
<sequence length="398" mass="43455">MELLRRSGVSEEVVMRSTRGAFKVASFRGIPIRLHYSLLLALPLLTLVFGSVVRQAARTASVPVELPGVVPFLWGLVVAVGLFASVLLHEMAHVFYALRTGGRVRSITLMIVGGVSEVTELPRRHRDEVLMALVGPLTSVVLGVLLIGLLAVLPESRIFTPRFALSYLSGLNIFLGLFNLLPAFPMDGGRILRGLLAGRMGLVRATRVASGVGKGFAGLFFLVGLLTLNPFLFVIAFVVLTGAHAEAQQVRARAVLEKLRVEQVMTPRFHGVELDTSVAEALADLHRARRPALPATEQDQPVGWVEVAELLRVPEPERAHRTVRELCRKAVVVSPEDDVWSAARRMVEAQPPLLLVLERGRLVGTVDGNDINAALALHQASEEGRPGGWPRWRQERPA</sequence>
<evidence type="ECO:0000256" key="13">
    <source>
        <dbReference type="ARBA" id="ARBA00023136"/>
    </source>
</evidence>
<gene>
    <name evidence="19" type="ORF">DB31_6027</name>
</gene>
<comment type="caution">
    <text evidence="19">The sequence shown here is derived from an EMBL/GenBank/DDBJ whole genome shotgun (WGS) entry which is preliminary data.</text>
</comment>
<dbReference type="SMART" id="SM00116">
    <property type="entry name" value="CBS"/>
    <property type="match status" value="2"/>
</dbReference>
<feature type="transmembrane region" description="Helical" evidence="14">
    <location>
        <begin position="164"/>
        <end position="184"/>
    </location>
</feature>
<dbReference type="EMBL" id="JMCB01000031">
    <property type="protein sequence ID" value="KFE60156.1"/>
    <property type="molecule type" value="Genomic_DNA"/>
</dbReference>
<dbReference type="Pfam" id="PF00571">
    <property type="entry name" value="CBS"/>
    <property type="match status" value="2"/>
</dbReference>
<feature type="transmembrane region" description="Helical" evidence="14">
    <location>
        <begin position="216"/>
        <end position="240"/>
    </location>
</feature>
<dbReference type="PANTHER" id="PTHR39188:SF3">
    <property type="entry name" value="STAGE IV SPORULATION PROTEIN FB"/>
    <property type="match status" value="1"/>
</dbReference>
<name>A0A085VXJ3_9BACT</name>
<dbReference type="CDD" id="cd06164">
    <property type="entry name" value="S2P-M50_SpoIVFB_CBS"/>
    <property type="match status" value="1"/>
</dbReference>
<evidence type="ECO:0000256" key="8">
    <source>
        <dbReference type="ARBA" id="ARBA00022801"/>
    </source>
</evidence>
<dbReference type="InterPro" id="IPR008915">
    <property type="entry name" value="Peptidase_M50"/>
</dbReference>
<feature type="transmembrane region" description="Helical" evidence="14">
    <location>
        <begin position="72"/>
        <end position="98"/>
    </location>
</feature>
<comment type="similarity">
    <text evidence="2 14">Belongs to the peptidase M50B family.</text>
</comment>
<reference evidence="19 20" key="1">
    <citation type="submission" date="2014-04" db="EMBL/GenBank/DDBJ databases">
        <title>Genome assembly of Hyalangium minutum DSM 14724.</title>
        <authorList>
            <person name="Sharma G."/>
            <person name="Subramanian S."/>
        </authorList>
    </citation>
    <scope>NUCLEOTIDE SEQUENCE [LARGE SCALE GENOMIC DNA]</scope>
    <source>
        <strain evidence="19 20">DSM 14724</strain>
    </source>
</reference>
<feature type="transmembrane region" description="Helical" evidence="14">
    <location>
        <begin position="129"/>
        <end position="152"/>
    </location>
</feature>
<evidence type="ECO:0000256" key="14">
    <source>
        <dbReference type="PIRNR" id="PIRNR006404"/>
    </source>
</evidence>
<keyword evidence="4 14" id="KW-0645">Protease</keyword>
<dbReference type="SUPFAM" id="SSF54631">
    <property type="entry name" value="CBS-domain pair"/>
    <property type="match status" value="1"/>
</dbReference>
<accession>A0A085VXJ3</accession>
<evidence type="ECO:0000256" key="16">
    <source>
        <dbReference type="PIRSR" id="PIRSR006404-2"/>
    </source>
</evidence>
<evidence type="ECO:0000313" key="20">
    <source>
        <dbReference type="Proteomes" id="UP000028725"/>
    </source>
</evidence>
<evidence type="ECO:0000256" key="15">
    <source>
        <dbReference type="PIRSR" id="PIRSR006404-1"/>
    </source>
</evidence>
<keyword evidence="13 14" id="KW-0472">Membrane</keyword>
<dbReference type="PANTHER" id="PTHR39188">
    <property type="entry name" value="MEMBRANE-ASSOCIATED ZINC METALLOPROTEASE M50B"/>
    <property type="match status" value="1"/>
</dbReference>
<organism evidence="19 20">
    <name type="scientific">Hyalangium minutum</name>
    <dbReference type="NCBI Taxonomy" id="394096"/>
    <lineage>
        <taxon>Bacteria</taxon>
        <taxon>Pseudomonadati</taxon>
        <taxon>Myxococcota</taxon>
        <taxon>Myxococcia</taxon>
        <taxon>Myxococcales</taxon>
        <taxon>Cystobacterineae</taxon>
        <taxon>Archangiaceae</taxon>
        <taxon>Hyalangium</taxon>
    </lineage>
</organism>
<evidence type="ECO:0000256" key="9">
    <source>
        <dbReference type="ARBA" id="ARBA00022833"/>
    </source>
</evidence>
<evidence type="ECO:0000313" key="19">
    <source>
        <dbReference type="EMBL" id="KFE60156.1"/>
    </source>
</evidence>
<keyword evidence="5 14" id="KW-0812">Transmembrane</keyword>
<dbReference type="GO" id="GO:0006508">
    <property type="term" value="P:proteolysis"/>
    <property type="evidence" value="ECO:0007669"/>
    <property type="project" value="UniProtKB-KW"/>
</dbReference>
<dbReference type="Pfam" id="PF02163">
    <property type="entry name" value="Peptidase_M50"/>
    <property type="match status" value="2"/>
</dbReference>
<dbReference type="GO" id="GO:0005886">
    <property type="term" value="C:plasma membrane"/>
    <property type="evidence" value="ECO:0007669"/>
    <property type="project" value="UniProtKB-SubCell"/>
</dbReference>
<evidence type="ECO:0000256" key="2">
    <source>
        <dbReference type="ARBA" id="ARBA00007931"/>
    </source>
</evidence>
<keyword evidence="20" id="KW-1185">Reference proteome</keyword>
<proteinExistence type="inferred from homology"/>
<feature type="binding site" evidence="16">
    <location>
        <position position="187"/>
    </location>
    <ligand>
        <name>Zn(2+)</name>
        <dbReference type="ChEBI" id="CHEBI:29105"/>
        <note>catalytic</note>
    </ligand>
</feature>
<evidence type="ECO:0000256" key="17">
    <source>
        <dbReference type="PROSITE-ProRule" id="PRU00703"/>
    </source>
</evidence>
<evidence type="ECO:0000256" key="7">
    <source>
        <dbReference type="ARBA" id="ARBA00022737"/>
    </source>
</evidence>
<evidence type="ECO:0000256" key="3">
    <source>
        <dbReference type="ARBA" id="ARBA00022475"/>
    </source>
</evidence>
<keyword evidence="9 14" id="KW-0862">Zinc</keyword>
<dbReference type="PIRSF" id="PIRSF006404">
    <property type="entry name" value="UCP006404_Pept_M50_CBS"/>
    <property type="match status" value="1"/>
</dbReference>
<dbReference type="AlphaFoldDB" id="A0A085VXJ3"/>
<dbReference type="Proteomes" id="UP000028725">
    <property type="component" value="Unassembled WGS sequence"/>
</dbReference>
<dbReference type="InterPro" id="IPR016483">
    <property type="entry name" value="UCP006404_Pept_M50_CBS"/>
</dbReference>
<keyword evidence="12 17" id="KW-0129">CBS domain</keyword>
<dbReference type="InterPro" id="IPR046342">
    <property type="entry name" value="CBS_dom_sf"/>
</dbReference>
<dbReference type="STRING" id="394096.DB31_6027"/>
<keyword evidence="8 14" id="KW-0378">Hydrolase</keyword>
<comment type="cofactor">
    <cofactor evidence="14 16">
        <name>Zn(2+)</name>
        <dbReference type="ChEBI" id="CHEBI:29105"/>
    </cofactor>
    <text evidence="14 16">Binds 1 zinc ion per subunit.</text>
</comment>
<comment type="subcellular location">
    <subcellularLocation>
        <location evidence="1">Cell membrane</location>
        <topology evidence="1">Multi-pass membrane protein</topology>
    </subcellularLocation>
</comment>
<evidence type="ECO:0000256" key="12">
    <source>
        <dbReference type="ARBA" id="ARBA00023122"/>
    </source>
</evidence>
<keyword evidence="3" id="KW-1003">Cell membrane</keyword>
<dbReference type="GO" id="GO:0046872">
    <property type="term" value="F:metal ion binding"/>
    <property type="evidence" value="ECO:0007669"/>
    <property type="project" value="UniProtKB-UniRule"/>
</dbReference>
<evidence type="ECO:0000256" key="1">
    <source>
        <dbReference type="ARBA" id="ARBA00004651"/>
    </source>
</evidence>
<feature type="binding site" evidence="16">
    <location>
        <position position="93"/>
    </location>
    <ligand>
        <name>Zn(2+)</name>
        <dbReference type="ChEBI" id="CHEBI:29105"/>
        <note>catalytic</note>
    </ligand>
</feature>
<keyword evidence="6 14" id="KW-0479">Metal-binding</keyword>
<protein>
    <recommendedName>
        <fullName evidence="14">Zinc metalloprotease</fullName>
    </recommendedName>
</protein>
<keyword evidence="11 14" id="KW-0482">Metalloprotease</keyword>
<evidence type="ECO:0000256" key="5">
    <source>
        <dbReference type="ARBA" id="ARBA00022692"/>
    </source>
</evidence>
<evidence type="ECO:0000259" key="18">
    <source>
        <dbReference type="PROSITE" id="PS51371"/>
    </source>
</evidence>
<evidence type="ECO:0000256" key="4">
    <source>
        <dbReference type="ARBA" id="ARBA00022670"/>
    </source>
</evidence>